<proteinExistence type="predicted"/>
<dbReference type="GO" id="GO:0016887">
    <property type="term" value="F:ATP hydrolysis activity"/>
    <property type="evidence" value="ECO:0007669"/>
    <property type="project" value="InterPro"/>
</dbReference>
<evidence type="ECO:0000256" key="3">
    <source>
        <dbReference type="ARBA" id="ARBA00022840"/>
    </source>
</evidence>
<evidence type="ECO:0000256" key="2">
    <source>
        <dbReference type="ARBA" id="ARBA00022741"/>
    </source>
</evidence>
<keyword evidence="7" id="KW-1185">Reference proteome</keyword>
<dbReference type="STRING" id="370764.SAMN04489810_0782"/>
<evidence type="ECO:0000313" key="6">
    <source>
        <dbReference type="EMBL" id="SDG61656.1"/>
    </source>
</evidence>
<feature type="domain" description="ABC transporter" evidence="5">
    <location>
        <begin position="17"/>
        <end position="272"/>
    </location>
</feature>
<dbReference type="InterPro" id="IPR017871">
    <property type="entry name" value="ABC_transporter-like_CS"/>
</dbReference>
<dbReference type="InterPro" id="IPR017911">
    <property type="entry name" value="MacB-like_ATP-bd"/>
</dbReference>
<feature type="region of interest" description="Disordered" evidence="4">
    <location>
        <begin position="303"/>
        <end position="354"/>
    </location>
</feature>
<evidence type="ECO:0000256" key="1">
    <source>
        <dbReference type="ARBA" id="ARBA00022448"/>
    </source>
</evidence>
<dbReference type="Proteomes" id="UP000199009">
    <property type="component" value="Chromosome I"/>
</dbReference>
<dbReference type="SUPFAM" id="SSF52540">
    <property type="entry name" value="P-loop containing nucleoside triphosphate hydrolases"/>
    <property type="match status" value="1"/>
</dbReference>
<name>A0A1G7VPB3_9MICO</name>
<dbReference type="InterPro" id="IPR015854">
    <property type="entry name" value="ABC_transpr_LolD-like"/>
</dbReference>
<dbReference type="InterPro" id="IPR003439">
    <property type="entry name" value="ABC_transporter-like_ATP-bd"/>
</dbReference>
<dbReference type="EMBL" id="LT629692">
    <property type="protein sequence ID" value="SDG61656.1"/>
    <property type="molecule type" value="Genomic_DNA"/>
</dbReference>
<accession>A0A1G7VPB3</accession>
<dbReference type="GO" id="GO:0005886">
    <property type="term" value="C:plasma membrane"/>
    <property type="evidence" value="ECO:0007669"/>
    <property type="project" value="TreeGrafter"/>
</dbReference>
<reference evidence="6 7" key="1">
    <citation type="submission" date="2016-10" db="EMBL/GenBank/DDBJ databases">
        <authorList>
            <person name="de Groot N.N."/>
        </authorList>
    </citation>
    <scope>NUCLEOTIDE SEQUENCE [LARGE SCALE GENOMIC DNA]</scope>
    <source>
        <strain evidence="6 7">DSM 23142</strain>
    </source>
</reference>
<keyword evidence="3" id="KW-0067">ATP-binding</keyword>
<dbReference type="Gene3D" id="3.40.50.300">
    <property type="entry name" value="P-loop containing nucleotide triphosphate hydrolases"/>
    <property type="match status" value="1"/>
</dbReference>
<dbReference type="PROSITE" id="PS50893">
    <property type="entry name" value="ABC_TRANSPORTER_2"/>
    <property type="match status" value="1"/>
</dbReference>
<dbReference type="OrthoDB" id="9802264at2"/>
<dbReference type="InterPro" id="IPR027417">
    <property type="entry name" value="P-loop_NTPase"/>
</dbReference>
<dbReference type="Pfam" id="PF00005">
    <property type="entry name" value="ABC_tran"/>
    <property type="match status" value="1"/>
</dbReference>
<keyword evidence="1" id="KW-0813">Transport</keyword>
<dbReference type="GO" id="GO:0005524">
    <property type="term" value="F:ATP binding"/>
    <property type="evidence" value="ECO:0007669"/>
    <property type="project" value="UniProtKB-KW"/>
</dbReference>
<gene>
    <name evidence="6" type="ORF">SAMN04489810_0782</name>
</gene>
<organism evidence="6 7">
    <name type="scientific">Microbacterium pygmaeum</name>
    <dbReference type="NCBI Taxonomy" id="370764"/>
    <lineage>
        <taxon>Bacteria</taxon>
        <taxon>Bacillati</taxon>
        <taxon>Actinomycetota</taxon>
        <taxon>Actinomycetes</taxon>
        <taxon>Micrococcales</taxon>
        <taxon>Microbacteriaceae</taxon>
        <taxon>Microbacterium</taxon>
    </lineage>
</organism>
<dbReference type="PANTHER" id="PTHR24220">
    <property type="entry name" value="IMPORT ATP-BINDING PROTEIN"/>
    <property type="match status" value="1"/>
</dbReference>
<dbReference type="InterPro" id="IPR003593">
    <property type="entry name" value="AAA+_ATPase"/>
</dbReference>
<dbReference type="CDD" id="cd03255">
    <property type="entry name" value="ABC_MJ0796_LolCDE_FtsE"/>
    <property type="match status" value="1"/>
</dbReference>
<keyword evidence="2" id="KW-0547">Nucleotide-binding</keyword>
<dbReference type="RefSeq" id="WP_091486655.1">
    <property type="nucleotide sequence ID" value="NZ_LT629692.1"/>
</dbReference>
<dbReference type="PANTHER" id="PTHR24220:SF685">
    <property type="entry name" value="ABC TRANSPORTER RELATED"/>
    <property type="match status" value="1"/>
</dbReference>
<dbReference type="AlphaFoldDB" id="A0A1G7VPB3"/>
<sequence>MAFASATAADSADILCVDLVRIFRVLAGDGQGVEVQALQGLNLRVDPGELVAVVGASGSGKSTLLSILSSLDQPTAGVAWVAGHDLLTMKEKERVQFRRRSVGFVWQQTSRNLLPYLTAGENVAAALAIAGDRQGASARRTRVAELLDLLEVSHCAERRPAEMSGGEQQRAAIAVGIANSPRVLLADEPTGELDDATSSHVLEAMRTVNRELGVTTLIVTHDPSVSEHVARTVQIRDGRTSTEVLRSTRVDEHGTEEHVAEEYAVVDRVGRLQLPDEFVTALDLRERVRLALEPDHVGVWPGRADAADRGASPVQAGGEPVRAGGEPVRAGGEPVRAGGEPVEASDGSTTREAP</sequence>
<dbReference type="GO" id="GO:0022857">
    <property type="term" value="F:transmembrane transporter activity"/>
    <property type="evidence" value="ECO:0007669"/>
    <property type="project" value="TreeGrafter"/>
</dbReference>
<evidence type="ECO:0000313" key="7">
    <source>
        <dbReference type="Proteomes" id="UP000199009"/>
    </source>
</evidence>
<evidence type="ECO:0000259" key="5">
    <source>
        <dbReference type="PROSITE" id="PS50893"/>
    </source>
</evidence>
<dbReference type="SMART" id="SM00382">
    <property type="entry name" value="AAA"/>
    <property type="match status" value="1"/>
</dbReference>
<evidence type="ECO:0000256" key="4">
    <source>
        <dbReference type="SAM" id="MobiDB-lite"/>
    </source>
</evidence>
<protein>
    <submittedName>
        <fullName evidence="6">ABC-type lipoprotein export system, ATPase component</fullName>
    </submittedName>
</protein>
<dbReference type="PROSITE" id="PS00211">
    <property type="entry name" value="ABC_TRANSPORTER_1"/>
    <property type="match status" value="1"/>
</dbReference>
<keyword evidence="6" id="KW-0449">Lipoprotein</keyword>